<feature type="domain" description="Coenzyme F420:L-glutamate ligase-like" evidence="2">
    <location>
        <begin position="37"/>
        <end position="195"/>
    </location>
</feature>
<evidence type="ECO:0000313" key="4">
    <source>
        <dbReference type="Proteomes" id="UP000242972"/>
    </source>
</evidence>
<organism evidence="3 4">
    <name type="scientific">Sulfobacillus benefaciens</name>
    <dbReference type="NCBI Taxonomy" id="453960"/>
    <lineage>
        <taxon>Bacteria</taxon>
        <taxon>Bacillati</taxon>
        <taxon>Bacillota</taxon>
        <taxon>Clostridia</taxon>
        <taxon>Eubacteriales</taxon>
        <taxon>Clostridiales Family XVII. Incertae Sedis</taxon>
        <taxon>Sulfobacillus</taxon>
    </lineage>
</organism>
<evidence type="ECO:0000259" key="2">
    <source>
        <dbReference type="Pfam" id="PF01996"/>
    </source>
</evidence>
<dbReference type="Pfam" id="PF01996">
    <property type="entry name" value="F420_ligase"/>
    <property type="match status" value="1"/>
</dbReference>
<feature type="compositionally biased region" description="Basic and acidic residues" evidence="1">
    <location>
        <begin position="288"/>
        <end position="297"/>
    </location>
</feature>
<sequence length="304" mass="33307">MENPQVIPDVDREPTEGVWMEKPLREIGNARYRRFVVRTHLVRSGERLDQTLLPYLKDRVQPGDVVVLGEKIVAIAEGRAILLKSIKPRPMARFLSRHVRQLGYGMGLRRPETMEMAIREVGLGRILMAATVGAVDRVVGRSGDFYRIAGRQVAAIDGPGPTTIPPFNQYIVLAPARAQSLVDRLSKKLGVEVAVVDVNDVGSEVLACSQGTSREIIEELLRDNPMGQGAQQTPVGILRSVAPEEPREAWPKLLPPQTEGGYFAPSPGMGDGSIVWVGGEVASASTDETVRSQDRHGKLQGRRL</sequence>
<name>A0A2T2XLE3_9FIRM</name>
<gene>
    <name evidence="3" type="ORF">C7B46_01200</name>
</gene>
<accession>A0A2T2XLE3</accession>
<protein>
    <recommendedName>
        <fullName evidence="2">Coenzyme F420:L-glutamate ligase-like domain-containing protein</fullName>
    </recommendedName>
</protein>
<dbReference type="Gene3D" id="3.30.1330.100">
    <property type="entry name" value="CofE-like"/>
    <property type="match status" value="1"/>
</dbReference>
<dbReference type="SUPFAM" id="SSF144010">
    <property type="entry name" value="CofE-like"/>
    <property type="match status" value="1"/>
</dbReference>
<dbReference type="InterPro" id="IPR002847">
    <property type="entry name" value="F420-0_gamma-glut_ligase-dom"/>
</dbReference>
<proteinExistence type="predicted"/>
<reference evidence="3 4" key="1">
    <citation type="journal article" date="2014" name="BMC Genomics">
        <title>Comparison of environmental and isolate Sulfobacillus genomes reveals diverse carbon, sulfur, nitrogen, and hydrogen metabolisms.</title>
        <authorList>
            <person name="Justice N.B."/>
            <person name="Norman A."/>
            <person name="Brown C.T."/>
            <person name="Singh A."/>
            <person name="Thomas B.C."/>
            <person name="Banfield J.F."/>
        </authorList>
    </citation>
    <scope>NUCLEOTIDE SEQUENCE [LARGE SCALE GENOMIC DNA]</scope>
    <source>
        <strain evidence="3">AMDSBA4</strain>
    </source>
</reference>
<dbReference type="EMBL" id="PXYW01000002">
    <property type="protein sequence ID" value="PSR35315.1"/>
    <property type="molecule type" value="Genomic_DNA"/>
</dbReference>
<evidence type="ECO:0000313" key="3">
    <source>
        <dbReference type="EMBL" id="PSR35315.1"/>
    </source>
</evidence>
<comment type="caution">
    <text evidence="3">The sequence shown here is derived from an EMBL/GenBank/DDBJ whole genome shotgun (WGS) entry which is preliminary data.</text>
</comment>
<feature type="region of interest" description="Disordered" evidence="1">
    <location>
        <begin position="283"/>
        <end position="304"/>
    </location>
</feature>
<dbReference type="AlphaFoldDB" id="A0A2T2XLE3"/>
<dbReference type="Proteomes" id="UP000242972">
    <property type="component" value="Unassembled WGS sequence"/>
</dbReference>
<evidence type="ECO:0000256" key="1">
    <source>
        <dbReference type="SAM" id="MobiDB-lite"/>
    </source>
</evidence>